<dbReference type="OMA" id="DSECCTE"/>
<accession>A0A0C2MND6</accession>
<dbReference type="Pfam" id="PF00079">
    <property type="entry name" value="Serpin"/>
    <property type="match status" value="1"/>
</dbReference>
<dbReference type="SMART" id="SM00093">
    <property type="entry name" value="SERPIN"/>
    <property type="match status" value="1"/>
</dbReference>
<dbReference type="OrthoDB" id="5966977at2759"/>
<dbReference type="GO" id="GO:0005615">
    <property type="term" value="C:extracellular space"/>
    <property type="evidence" value="ECO:0007669"/>
    <property type="project" value="InterPro"/>
</dbReference>
<dbReference type="PANTHER" id="PTHR11461:SF211">
    <property type="entry name" value="GH10112P-RELATED"/>
    <property type="match status" value="1"/>
</dbReference>
<evidence type="ECO:0000256" key="3">
    <source>
        <dbReference type="SAM" id="Phobius"/>
    </source>
</evidence>
<comment type="caution">
    <text evidence="5">The sequence shown here is derived from an EMBL/GenBank/DDBJ whole genome shotgun (WGS) entry which is preliminary data.</text>
</comment>
<protein>
    <submittedName>
        <fullName evidence="5">Serpin I2</fullName>
    </submittedName>
</protein>
<dbReference type="Proteomes" id="UP000031668">
    <property type="component" value="Unassembled WGS sequence"/>
</dbReference>
<gene>
    <name evidence="5" type="ORF">RF11_01866</name>
</gene>
<dbReference type="AlphaFoldDB" id="A0A0C2MND6"/>
<dbReference type="PANTHER" id="PTHR11461">
    <property type="entry name" value="SERINE PROTEASE INHIBITOR, SERPIN"/>
    <property type="match status" value="1"/>
</dbReference>
<dbReference type="InterPro" id="IPR036186">
    <property type="entry name" value="Serpin_sf"/>
</dbReference>
<dbReference type="GO" id="GO:0004867">
    <property type="term" value="F:serine-type endopeptidase inhibitor activity"/>
    <property type="evidence" value="ECO:0007669"/>
    <property type="project" value="InterPro"/>
</dbReference>
<evidence type="ECO:0000259" key="4">
    <source>
        <dbReference type="SMART" id="SM00093"/>
    </source>
</evidence>
<organism evidence="5 6">
    <name type="scientific">Thelohanellus kitauei</name>
    <name type="common">Myxosporean</name>
    <dbReference type="NCBI Taxonomy" id="669202"/>
    <lineage>
        <taxon>Eukaryota</taxon>
        <taxon>Metazoa</taxon>
        <taxon>Cnidaria</taxon>
        <taxon>Myxozoa</taxon>
        <taxon>Myxosporea</taxon>
        <taxon>Bivalvulida</taxon>
        <taxon>Platysporina</taxon>
        <taxon>Myxobolidae</taxon>
        <taxon>Thelohanellus</taxon>
    </lineage>
</organism>
<evidence type="ECO:0000313" key="5">
    <source>
        <dbReference type="EMBL" id="KII63116.1"/>
    </source>
</evidence>
<dbReference type="EMBL" id="JWZT01004773">
    <property type="protein sequence ID" value="KII63116.1"/>
    <property type="molecule type" value="Genomic_DNA"/>
</dbReference>
<evidence type="ECO:0000256" key="2">
    <source>
        <dbReference type="RuleBase" id="RU000411"/>
    </source>
</evidence>
<dbReference type="InterPro" id="IPR042178">
    <property type="entry name" value="Serpin_sf_1"/>
</dbReference>
<reference evidence="5 6" key="1">
    <citation type="journal article" date="2014" name="Genome Biol. Evol.">
        <title>The genome of the myxosporean Thelohanellus kitauei shows adaptations to nutrient acquisition within its fish host.</title>
        <authorList>
            <person name="Yang Y."/>
            <person name="Xiong J."/>
            <person name="Zhou Z."/>
            <person name="Huo F."/>
            <person name="Miao W."/>
            <person name="Ran C."/>
            <person name="Liu Y."/>
            <person name="Zhang J."/>
            <person name="Feng J."/>
            <person name="Wang M."/>
            <person name="Wang M."/>
            <person name="Wang L."/>
            <person name="Yao B."/>
        </authorList>
    </citation>
    <scope>NUCLEOTIDE SEQUENCE [LARGE SCALE GENOMIC DNA]</scope>
    <source>
        <strain evidence="5">Wuqing</strain>
    </source>
</reference>
<dbReference type="Gene3D" id="2.30.39.10">
    <property type="entry name" value="Alpha-1-antitrypsin, domain 1"/>
    <property type="match status" value="1"/>
</dbReference>
<sequence>MPITDVNKFTSLVLKNLYASQNSTGNLALGGMTLYVLMGIINLGLKRRSHVQLSQFLSNGDEEIFSKDWKYSKYGTKWSNLLKLSERLSIVRLGLFYSCYLYDNFEKILKTFHFHQEKFEYFNSTSSIQKMRQWMYFPNDVSISTNSGEFIWTDNLISVLSRISHRVIWKTNFESGLTKPELFFDDKGNQFMVPMMNEESKYLIYDSLVHNYRIHFKFIDEQEFYTVIVLPKEGHRIADVLKNFQFDHLDTYFRYAKFVPAHLKLPKFKIFSQNNLIETFKHHGVTDIFHPDLSDFGMMTNDTVYIGNLMQAANIVVNDDGGRSSGTRDTKVDSQTQKVFHVTRPFLFLVYGWISNVVLISAVVTNPKVD</sequence>
<keyword evidence="3" id="KW-1133">Transmembrane helix</keyword>
<name>A0A0C2MND6_THEKT</name>
<keyword evidence="6" id="KW-1185">Reference proteome</keyword>
<dbReference type="InterPro" id="IPR000215">
    <property type="entry name" value="Serpin_fam"/>
</dbReference>
<comment type="similarity">
    <text evidence="1 2">Belongs to the serpin family.</text>
</comment>
<dbReference type="Gene3D" id="3.30.497.10">
    <property type="entry name" value="Antithrombin, subunit I, domain 2"/>
    <property type="match status" value="1"/>
</dbReference>
<proteinExistence type="inferred from homology"/>
<evidence type="ECO:0000256" key="1">
    <source>
        <dbReference type="ARBA" id="ARBA00009500"/>
    </source>
</evidence>
<feature type="transmembrane region" description="Helical" evidence="3">
    <location>
        <begin position="346"/>
        <end position="364"/>
    </location>
</feature>
<feature type="transmembrane region" description="Helical" evidence="3">
    <location>
        <begin position="27"/>
        <end position="45"/>
    </location>
</feature>
<evidence type="ECO:0000313" key="6">
    <source>
        <dbReference type="Proteomes" id="UP000031668"/>
    </source>
</evidence>
<dbReference type="InterPro" id="IPR023796">
    <property type="entry name" value="Serpin_dom"/>
</dbReference>
<keyword evidence="3" id="KW-0812">Transmembrane</keyword>
<keyword evidence="3" id="KW-0472">Membrane</keyword>
<dbReference type="InterPro" id="IPR042185">
    <property type="entry name" value="Serpin_sf_2"/>
</dbReference>
<feature type="domain" description="Serpin" evidence="4">
    <location>
        <begin position="11"/>
        <end position="367"/>
    </location>
</feature>
<dbReference type="SUPFAM" id="SSF56574">
    <property type="entry name" value="Serpins"/>
    <property type="match status" value="1"/>
</dbReference>